<dbReference type="EMBL" id="VAJM01000001">
    <property type="protein sequence ID" value="TLM97090.1"/>
    <property type="molecule type" value="Genomic_DNA"/>
</dbReference>
<dbReference type="SMART" id="SM00860">
    <property type="entry name" value="SMI1_KNR4"/>
    <property type="match status" value="1"/>
</dbReference>
<gene>
    <name evidence="2" type="ORF">FDY95_03610</name>
</gene>
<keyword evidence="3" id="KW-1185">Reference proteome</keyword>
<protein>
    <submittedName>
        <fullName evidence="2">SMI1/KNR4 family protein</fullName>
    </submittedName>
</protein>
<evidence type="ECO:0000313" key="2">
    <source>
        <dbReference type="EMBL" id="TLM97090.1"/>
    </source>
</evidence>
<comment type="caution">
    <text evidence="2">The sequence shown here is derived from an EMBL/GenBank/DDBJ whole genome shotgun (WGS) entry which is preliminary data.</text>
</comment>
<dbReference type="OrthoDB" id="1494506at2"/>
<proteinExistence type="predicted"/>
<dbReference type="RefSeq" id="WP_138075332.1">
    <property type="nucleotide sequence ID" value="NZ_VAJM01000001.1"/>
</dbReference>
<name>A0A5R8WX28_9BACT</name>
<sequence>MITLQAIIDKLRANQHRLGIELNPPAPEAAIQQLEQALGRPLPPDIAAFYRYCNGFECVQDFLFKINPIDWILEFSGQLAAQRFEVADYLISSDVWEVVLDPTDLARYRIINANHGMEAEVTLTDSLYAFISRYLDGEGYLDLYQWYEQVKQQLP</sequence>
<dbReference type="InterPro" id="IPR037883">
    <property type="entry name" value="Knr4/Smi1-like_sf"/>
</dbReference>
<reference evidence="2 3" key="1">
    <citation type="submission" date="2019-05" db="EMBL/GenBank/DDBJ databases">
        <title>Hymenobacter edaphi sp. nov., isolated from abandoned arsenic-contaminated farmland soil.</title>
        <authorList>
            <person name="Nie L."/>
        </authorList>
    </citation>
    <scope>NUCLEOTIDE SEQUENCE [LARGE SCALE GENOMIC DNA]</scope>
    <source>
        <strain evidence="2 3">1-3-3-8</strain>
    </source>
</reference>
<dbReference type="Gene3D" id="3.40.1580.10">
    <property type="entry name" value="SMI1/KNR4-like"/>
    <property type="match status" value="1"/>
</dbReference>
<dbReference type="AlphaFoldDB" id="A0A5R8WX28"/>
<dbReference type="Proteomes" id="UP000305517">
    <property type="component" value="Unassembled WGS sequence"/>
</dbReference>
<feature type="domain" description="Knr4/Smi1-like" evidence="1">
    <location>
        <begin position="25"/>
        <end position="137"/>
    </location>
</feature>
<dbReference type="Pfam" id="PF09346">
    <property type="entry name" value="SMI1_KNR4"/>
    <property type="match status" value="1"/>
</dbReference>
<dbReference type="InterPro" id="IPR018958">
    <property type="entry name" value="Knr4/Smi1-like_dom"/>
</dbReference>
<evidence type="ECO:0000259" key="1">
    <source>
        <dbReference type="SMART" id="SM00860"/>
    </source>
</evidence>
<evidence type="ECO:0000313" key="3">
    <source>
        <dbReference type="Proteomes" id="UP000305517"/>
    </source>
</evidence>
<dbReference type="SUPFAM" id="SSF160631">
    <property type="entry name" value="SMI1/KNR4-like"/>
    <property type="match status" value="1"/>
</dbReference>
<accession>A0A5R8WX28</accession>
<organism evidence="2 3">
    <name type="scientific">Hymenobacter jeollabukensis</name>
    <dbReference type="NCBI Taxonomy" id="2025313"/>
    <lineage>
        <taxon>Bacteria</taxon>
        <taxon>Pseudomonadati</taxon>
        <taxon>Bacteroidota</taxon>
        <taxon>Cytophagia</taxon>
        <taxon>Cytophagales</taxon>
        <taxon>Hymenobacteraceae</taxon>
        <taxon>Hymenobacter</taxon>
    </lineage>
</organism>